<gene>
    <name evidence="1" type="ORF">GPM918_LOCUS4124</name>
    <name evidence="2" type="ORF">OVA965_LOCUS12839</name>
    <name evidence="3" type="ORF">SRO942_LOCUS4124</name>
    <name evidence="4" type="ORF">TMI583_LOCUS12842</name>
</gene>
<name>A0A813TT82_9BILA</name>
<keyword evidence="5" id="KW-1185">Reference proteome</keyword>
<dbReference type="Proteomes" id="UP000663829">
    <property type="component" value="Unassembled WGS sequence"/>
</dbReference>
<sequence>LIKALSKSDETSDRTKSKTEVPLEVKLKRALQNLTYSRSPKLRYLKQKVKVKTQESNEHEVIVCSPTGGLSKADMELAPINSSIVHAVLEVKRTITSATIKTANSEFQRIKILSPDIPRFLFAYQAYQNGNATRNNFKVATSKPQY</sequence>
<feature type="non-terminal residue" evidence="1">
    <location>
        <position position="1"/>
    </location>
</feature>
<protein>
    <submittedName>
        <fullName evidence="1">Uncharacterized protein</fullName>
    </submittedName>
</protein>
<dbReference type="EMBL" id="CAJOBC010000540">
    <property type="protein sequence ID" value="CAF3598618.1"/>
    <property type="molecule type" value="Genomic_DNA"/>
</dbReference>
<comment type="caution">
    <text evidence="1">The sequence shown here is derived from an EMBL/GenBank/DDBJ whole genome shotgun (WGS) entry which is preliminary data.</text>
</comment>
<proteinExistence type="predicted"/>
<accession>A0A813TT82</accession>
<dbReference type="AlphaFoldDB" id="A0A813TT82"/>
<dbReference type="Proteomes" id="UP000677228">
    <property type="component" value="Unassembled WGS sequence"/>
</dbReference>
<evidence type="ECO:0000313" key="3">
    <source>
        <dbReference type="EMBL" id="CAF3598618.1"/>
    </source>
</evidence>
<dbReference type="EMBL" id="CAJOBA010005246">
    <property type="protein sequence ID" value="CAF3737621.1"/>
    <property type="molecule type" value="Genomic_DNA"/>
</dbReference>
<evidence type="ECO:0000313" key="1">
    <source>
        <dbReference type="EMBL" id="CAF0812799.1"/>
    </source>
</evidence>
<dbReference type="EMBL" id="CAJNOQ010000540">
    <property type="protein sequence ID" value="CAF0812799.1"/>
    <property type="molecule type" value="Genomic_DNA"/>
</dbReference>
<dbReference type="EMBL" id="CAJNOK010005241">
    <property type="protein sequence ID" value="CAF0965696.1"/>
    <property type="molecule type" value="Genomic_DNA"/>
</dbReference>
<evidence type="ECO:0000313" key="2">
    <source>
        <dbReference type="EMBL" id="CAF0965696.1"/>
    </source>
</evidence>
<reference evidence="1" key="1">
    <citation type="submission" date="2021-02" db="EMBL/GenBank/DDBJ databases">
        <authorList>
            <person name="Nowell W R."/>
        </authorList>
    </citation>
    <scope>NUCLEOTIDE SEQUENCE</scope>
</reference>
<organism evidence="1 5">
    <name type="scientific">Didymodactylos carnosus</name>
    <dbReference type="NCBI Taxonomy" id="1234261"/>
    <lineage>
        <taxon>Eukaryota</taxon>
        <taxon>Metazoa</taxon>
        <taxon>Spiralia</taxon>
        <taxon>Gnathifera</taxon>
        <taxon>Rotifera</taxon>
        <taxon>Eurotatoria</taxon>
        <taxon>Bdelloidea</taxon>
        <taxon>Philodinida</taxon>
        <taxon>Philodinidae</taxon>
        <taxon>Didymodactylos</taxon>
    </lineage>
</organism>
<dbReference type="Proteomes" id="UP000681722">
    <property type="component" value="Unassembled WGS sequence"/>
</dbReference>
<evidence type="ECO:0000313" key="5">
    <source>
        <dbReference type="Proteomes" id="UP000663829"/>
    </source>
</evidence>
<dbReference type="Proteomes" id="UP000682733">
    <property type="component" value="Unassembled WGS sequence"/>
</dbReference>
<evidence type="ECO:0000313" key="4">
    <source>
        <dbReference type="EMBL" id="CAF3737621.1"/>
    </source>
</evidence>